<dbReference type="Proteomes" id="UP000469385">
    <property type="component" value="Unassembled WGS sequence"/>
</dbReference>
<evidence type="ECO:0000259" key="2">
    <source>
        <dbReference type="Pfam" id="PF00990"/>
    </source>
</evidence>
<feature type="transmembrane region" description="Helical" evidence="1">
    <location>
        <begin position="186"/>
        <end position="208"/>
    </location>
</feature>
<sequence>MDPVAIGCWGGFFGAVSLALAAALLAFTRSARRVALTGSLAAALSAAYVLLYLGWVPVDDPATLMRLQAHAAAVCAGILGLLLFRLLGLLRPAGRARRTVSTIVALMLVAVGAGWLLSPEGALALGTLAEVLMITPAFTGAVRTALRGGRPGWLAVAGVGCMSIAVAGLTWFAFRPEAMPWPLHAATAAAAMGYLSCMTAAMWVRYAYLIDVREVMVHGPSFDPVTRMRSHVETDAMVTEAFARSAREGLPVGVLVVSIGNLQALEQLHGRAAYNHGLFICASRLRRVAPPGVELGRLREDAFLLVMRRPPGPDPLVDLGHQIVRRLMRGVALGTSQDIAALETSRTEWVADVGVGVLIAKPSMKPGTAVAGARAMSRTAWSYATRVAWYDEQARQIAELPLPEPAVR</sequence>
<feature type="transmembrane region" description="Helical" evidence="1">
    <location>
        <begin position="153"/>
        <end position="174"/>
    </location>
</feature>
<accession>A0A6N8IMQ3</accession>
<keyword evidence="1" id="KW-0472">Membrane</keyword>
<feature type="transmembrane region" description="Helical" evidence="1">
    <location>
        <begin position="123"/>
        <end position="146"/>
    </location>
</feature>
<evidence type="ECO:0000256" key="1">
    <source>
        <dbReference type="SAM" id="Phobius"/>
    </source>
</evidence>
<keyword evidence="1" id="KW-0812">Transmembrane</keyword>
<feature type="transmembrane region" description="Helical" evidence="1">
    <location>
        <begin position="34"/>
        <end position="55"/>
    </location>
</feature>
<feature type="domain" description="GGDEF" evidence="2">
    <location>
        <begin position="222"/>
        <end position="311"/>
    </location>
</feature>
<protein>
    <submittedName>
        <fullName evidence="3">Diguanylate cyclase</fullName>
    </submittedName>
</protein>
<dbReference type="Pfam" id="PF00990">
    <property type="entry name" value="GGDEF"/>
    <property type="match status" value="1"/>
</dbReference>
<proteinExistence type="predicted"/>
<keyword evidence="4" id="KW-1185">Reference proteome</keyword>
<feature type="transmembrane region" description="Helical" evidence="1">
    <location>
        <begin position="6"/>
        <end position="27"/>
    </location>
</feature>
<dbReference type="EMBL" id="WSEL01000003">
    <property type="protein sequence ID" value="MVQ28111.1"/>
    <property type="molecule type" value="Genomic_DNA"/>
</dbReference>
<evidence type="ECO:0000313" key="4">
    <source>
        <dbReference type="Proteomes" id="UP000469385"/>
    </source>
</evidence>
<comment type="caution">
    <text evidence="3">The sequence shown here is derived from an EMBL/GenBank/DDBJ whole genome shotgun (WGS) entry which is preliminary data.</text>
</comment>
<name>A0A6N8IMQ3_9BURK</name>
<dbReference type="SUPFAM" id="SSF55073">
    <property type="entry name" value="Nucleotide cyclase"/>
    <property type="match status" value="1"/>
</dbReference>
<dbReference type="Gene3D" id="3.30.70.270">
    <property type="match status" value="1"/>
</dbReference>
<gene>
    <name evidence="3" type="ORF">GON04_01520</name>
</gene>
<reference evidence="3 4" key="1">
    <citation type="submission" date="2019-12" db="EMBL/GenBank/DDBJ databases">
        <authorList>
            <person name="Huq M.A."/>
        </authorList>
    </citation>
    <scope>NUCLEOTIDE SEQUENCE [LARGE SCALE GENOMIC DNA]</scope>
    <source>
        <strain evidence="3 4">MAH-25</strain>
    </source>
</reference>
<evidence type="ECO:0000313" key="3">
    <source>
        <dbReference type="EMBL" id="MVQ28111.1"/>
    </source>
</evidence>
<feature type="transmembrane region" description="Helical" evidence="1">
    <location>
        <begin position="99"/>
        <end position="117"/>
    </location>
</feature>
<feature type="transmembrane region" description="Helical" evidence="1">
    <location>
        <begin position="67"/>
        <end position="87"/>
    </location>
</feature>
<dbReference type="InterPro" id="IPR029787">
    <property type="entry name" value="Nucleotide_cyclase"/>
</dbReference>
<dbReference type="InterPro" id="IPR000160">
    <property type="entry name" value="GGDEF_dom"/>
</dbReference>
<dbReference type="InterPro" id="IPR043128">
    <property type="entry name" value="Rev_trsase/Diguanyl_cyclase"/>
</dbReference>
<keyword evidence="1" id="KW-1133">Transmembrane helix</keyword>
<organism evidence="3 4">
    <name type="scientific">Ramlibacter pinisoli</name>
    <dbReference type="NCBI Taxonomy" id="2682844"/>
    <lineage>
        <taxon>Bacteria</taxon>
        <taxon>Pseudomonadati</taxon>
        <taxon>Pseudomonadota</taxon>
        <taxon>Betaproteobacteria</taxon>
        <taxon>Burkholderiales</taxon>
        <taxon>Comamonadaceae</taxon>
        <taxon>Ramlibacter</taxon>
    </lineage>
</organism>
<dbReference type="AlphaFoldDB" id="A0A6N8IMQ3"/>